<accession>A0A9N9KLB6</accession>
<keyword evidence="5" id="KW-1185">Reference proteome</keyword>
<feature type="region of interest" description="Disordered" evidence="2">
    <location>
        <begin position="168"/>
        <end position="201"/>
    </location>
</feature>
<feature type="coiled-coil region" evidence="1">
    <location>
        <begin position="214"/>
        <end position="248"/>
    </location>
</feature>
<dbReference type="InterPro" id="IPR029071">
    <property type="entry name" value="Ubiquitin-like_domsf"/>
</dbReference>
<dbReference type="OrthoDB" id="21589at2759"/>
<feature type="region of interest" description="Disordered" evidence="2">
    <location>
        <begin position="480"/>
        <end position="503"/>
    </location>
</feature>
<dbReference type="GO" id="GO:0030968">
    <property type="term" value="P:endoplasmic reticulum unfolded protein response"/>
    <property type="evidence" value="ECO:0007669"/>
    <property type="project" value="TreeGrafter"/>
</dbReference>
<dbReference type="EMBL" id="CAJVRL010000002">
    <property type="protein sequence ID" value="CAG8949389.1"/>
    <property type="molecule type" value="Genomic_DNA"/>
</dbReference>
<dbReference type="PANTHER" id="PTHR12943">
    <property type="entry name" value="HOMOCYSTEINE-RESPONSIVE ENDOPLASMIC RETICULUM-RESIDENT UNIQUITIN-LIKE DOMAIN HERPUD PROTEIN FAMILY MEMBER"/>
    <property type="match status" value="1"/>
</dbReference>
<dbReference type="Gene3D" id="3.10.20.90">
    <property type="entry name" value="Phosphatidylinositol 3-kinase Catalytic Subunit, Chain A, domain 1"/>
    <property type="match status" value="1"/>
</dbReference>
<sequence>MSDPTTSAAVAAASAAAADGNAAPTRDEEQPEPLSFTLTIVSPSVGANRLQFPHLPATTTVEQLKAKIRDALPSKPANELQRLIHRGRMLARESQTMLEIFGQDVLCHPESQILHLVLRPAEDNQTPAAFPAPRPQSIPPTPIPSATPPPVSAPQLPLVNGGVFGPMASRQLPNPAHLNPPQPRPQSTPAVPGHGMHAQQPLPGFQHVQQHRILHEAEQYHNMIAQRLQQLQRETQRLQQEMGSIESRYRDPARMGLGNQGVQPGMAIPFFNPAAADNPAFQGPVLGMRPPHGMPPSVQNFINQQQRGRAAEGLNGAQNGSRTPGGTVRASSLGRASPSRHRPEHTTTYTREGVGPNGERWQMTVNETTTTLPIASSSVHHHHQAPQSSISPALDIQAVLRNADRQLASQNDMLRSTSNPNPSRSPDLNGGNATNSSLTPSPGVTDNATTGNNTQNSESMVYILSSPQGPRALLVSNSESYFTPRQSSRRRRHDAAQAAVGQGEAAAPIGLPEYRNRPAARARRGNNEGVAPVQAAHANPGAGALAARIGPILWLIVRLVMVVWFLTSGDSSWTRWFMVTGMALAIFIINTGLFNGAGDQLWGPIRRHLEALIPLAGPDAAMVPAANAVIPQVEVARENNPAAQRGANNEPTPESVAARLIEQRRRADGNWFMIQVRRAEHALLLFLASLVPGVGERHIAAREAEAAERQRRIDAAVAAAEEAQRQADAPQEPPTDNAPAANDGVAPGPNEPPVEPEPLIQV</sequence>
<feature type="transmembrane region" description="Helical" evidence="3">
    <location>
        <begin position="573"/>
        <end position="594"/>
    </location>
</feature>
<proteinExistence type="predicted"/>
<evidence type="ECO:0000313" key="4">
    <source>
        <dbReference type="EMBL" id="CAG8949389.1"/>
    </source>
</evidence>
<feature type="region of interest" description="Disordered" evidence="2">
    <location>
        <begin position="1"/>
        <end position="32"/>
    </location>
</feature>
<feature type="region of interest" description="Disordered" evidence="2">
    <location>
        <begin position="306"/>
        <end position="360"/>
    </location>
</feature>
<feature type="compositionally biased region" description="Low complexity" evidence="2">
    <location>
        <begin position="715"/>
        <end position="730"/>
    </location>
</feature>
<evidence type="ECO:0000256" key="2">
    <source>
        <dbReference type="SAM" id="MobiDB-lite"/>
    </source>
</evidence>
<feature type="compositionally biased region" description="Low complexity" evidence="2">
    <location>
        <begin position="415"/>
        <end position="426"/>
    </location>
</feature>
<evidence type="ECO:0000256" key="1">
    <source>
        <dbReference type="SAM" id="Coils"/>
    </source>
</evidence>
<gene>
    <name evidence="4" type="ORF">HYFRA_00005017</name>
</gene>
<dbReference type="SUPFAM" id="SSF54236">
    <property type="entry name" value="Ubiquitin-like"/>
    <property type="match status" value="1"/>
</dbReference>
<dbReference type="InterPro" id="IPR039751">
    <property type="entry name" value="HERPUD1/2"/>
</dbReference>
<organism evidence="4 5">
    <name type="scientific">Hymenoscyphus fraxineus</name>
    <dbReference type="NCBI Taxonomy" id="746836"/>
    <lineage>
        <taxon>Eukaryota</taxon>
        <taxon>Fungi</taxon>
        <taxon>Dikarya</taxon>
        <taxon>Ascomycota</taxon>
        <taxon>Pezizomycotina</taxon>
        <taxon>Leotiomycetes</taxon>
        <taxon>Helotiales</taxon>
        <taxon>Helotiaceae</taxon>
        <taxon>Hymenoscyphus</taxon>
    </lineage>
</organism>
<feature type="transmembrane region" description="Helical" evidence="3">
    <location>
        <begin position="545"/>
        <end position="566"/>
    </location>
</feature>
<dbReference type="AlphaFoldDB" id="A0A9N9KLB6"/>
<protein>
    <recommendedName>
        <fullName evidence="6">Ubiquitin-like domain-containing protein</fullName>
    </recommendedName>
</protein>
<feature type="region of interest" description="Disordered" evidence="2">
    <location>
        <begin position="715"/>
        <end position="762"/>
    </location>
</feature>
<evidence type="ECO:0008006" key="6">
    <source>
        <dbReference type="Google" id="ProtNLM"/>
    </source>
</evidence>
<keyword evidence="3" id="KW-0472">Membrane</keyword>
<feature type="region of interest" description="Disordered" evidence="2">
    <location>
        <begin position="125"/>
        <end position="149"/>
    </location>
</feature>
<keyword evidence="3" id="KW-1133">Transmembrane helix</keyword>
<name>A0A9N9KLB6_9HELO</name>
<evidence type="ECO:0000256" key="3">
    <source>
        <dbReference type="SAM" id="Phobius"/>
    </source>
</evidence>
<feature type="region of interest" description="Disordered" evidence="2">
    <location>
        <begin position="412"/>
        <end position="455"/>
    </location>
</feature>
<feature type="compositionally biased region" description="Polar residues" evidence="2">
    <location>
        <begin position="431"/>
        <end position="455"/>
    </location>
</feature>
<feature type="compositionally biased region" description="Low complexity" evidence="2">
    <location>
        <begin position="8"/>
        <end position="23"/>
    </location>
</feature>
<reference evidence="4" key="1">
    <citation type="submission" date="2021-07" db="EMBL/GenBank/DDBJ databases">
        <authorList>
            <person name="Durling M."/>
        </authorList>
    </citation>
    <scope>NUCLEOTIDE SEQUENCE</scope>
</reference>
<dbReference type="PANTHER" id="PTHR12943:SF27">
    <property type="entry name" value="HOMOCYSTEINE-INDUCED ENDOPLASMIC RETICULUM PROTEIN, ISOFORM A"/>
    <property type="match status" value="1"/>
</dbReference>
<dbReference type="Proteomes" id="UP000696280">
    <property type="component" value="Unassembled WGS sequence"/>
</dbReference>
<keyword evidence="3" id="KW-0812">Transmembrane</keyword>
<comment type="caution">
    <text evidence="4">The sequence shown here is derived from an EMBL/GenBank/DDBJ whole genome shotgun (WGS) entry which is preliminary data.</text>
</comment>
<keyword evidence="1" id="KW-0175">Coiled coil</keyword>
<feature type="compositionally biased region" description="Pro residues" evidence="2">
    <location>
        <begin position="130"/>
        <end position="149"/>
    </location>
</feature>
<evidence type="ECO:0000313" key="5">
    <source>
        <dbReference type="Proteomes" id="UP000696280"/>
    </source>
</evidence>